<dbReference type="STRING" id="564608.C1MMV3"/>
<proteinExistence type="predicted"/>
<keyword evidence="3" id="KW-0732">Signal</keyword>
<dbReference type="RefSeq" id="XP_003057471.1">
    <property type="nucleotide sequence ID" value="XM_003057425.1"/>
</dbReference>
<keyword evidence="2" id="KW-1133">Transmembrane helix</keyword>
<dbReference type="Proteomes" id="UP000001876">
    <property type="component" value="Unassembled WGS sequence"/>
</dbReference>
<feature type="transmembrane region" description="Helical" evidence="2">
    <location>
        <begin position="488"/>
        <end position="512"/>
    </location>
</feature>
<dbReference type="PANTHER" id="PTHR38360">
    <property type="entry name" value="OS03G0120000 PROTEIN"/>
    <property type="match status" value="1"/>
</dbReference>
<evidence type="ECO:0000256" key="3">
    <source>
        <dbReference type="SAM" id="SignalP"/>
    </source>
</evidence>
<accession>C1MMV3</accession>
<feature type="signal peptide" evidence="3">
    <location>
        <begin position="1"/>
        <end position="24"/>
    </location>
</feature>
<feature type="chain" id="PRO_5002910343" evidence="3">
    <location>
        <begin position="25"/>
        <end position="614"/>
    </location>
</feature>
<dbReference type="KEGG" id="mpp:MICPUCDRAFT_46842"/>
<feature type="compositionally biased region" description="Low complexity" evidence="1">
    <location>
        <begin position="560"/>
        <end position="571"/>
    </location>
</feature>
<sequence length="614" mass="66156">MYRTRALVALAATLLAAAAPVARAGGGDSPLFDNKNCVNADGNAFDAAIDYFPSEFRLHDSSGKEPVESVVQIAQNFKVSYHGYYKVVKHQCFSGNGASASCTPETYILTMCGAPKPDVDVYGNAWPAATKHFQIPLKGVAFSLTVVEPFMEMLNLRDKVKMVDHSYSHSPCIQRDEELGVIDGQDSLDASWATPAAWNDKINGGVADIDAVFTDSWNSGAASDASKNVVFDASTDPGILNRGEWIKFIGVFFNEEQQANAYFEREVAEFNRVESLAHEARWNNRLKTGTVKTCAWIEYSSWSSVWKLKYDQYKQDLCISAGLTPVTDAGATEQTFANATSLAAKIANVDVVFDETYNADPTTYTKDAAFAALGFAESDLKSSVLFLRTDYHVTDKTTGDSLPANRNVNWLAEGVGRPASVLADLVARVWPDDFEAPVKGCPRYFRDMRQTSHAPEVIGADTCEAWTRANEDKLCITSSYGSESSATFWTMVNIAIACAVGLVFMMCVAASFKLCRRCIRSKRSGDKLIYDDDADAASVSESPLPPLPMVHMLPAYPSPASAATPSGPNNPFMTLASAPGGADEGGLPPPLAPAPTPAAAPDANGSLPPIVIEV</sequence>
<gene>
    <name evidence="4" type="ORF">MICPUCDRAFT_46842</name>
</gene>
<keyword evidence="2" id="KW-0472">Membrane</keyword>
<feature type="compositionally biased region" description="Pro residues" evidence="1">
    <location>
        <begin position="587"/>
        <end position="598"/>
    </location>
</feature>
<organism evidence="5">
    <name type="scientific">Micromonas pusilla (strain CCMP1545)</name>
    <name type="common">Picoplanktonic green alga</name>
    <dbReference type="NCBI Taxonomy" id="564608"/>
    <lineage>
        <taxon>Eukaryota</taxon>
        <taxon>Viridiplantae</taxon>
        <taxon>Chlorophyta</taxon>
        <taxon>Mamiellophyceae</taxon>
        <taxon>Mamiellales</taxon>
        <taxon>Mamiellaceae</taxon>
        <taxon>Micromonas</taxon>
    </lineage>
</organism>
<dbReference type="OMA" id="KCAWVTA"/>
<dbReference type="PANTHER" id="PTHR38360:SF1">
    <property type="entry name" value="F12P19.7"/>
    <property type="match status" value="1"/>
</dbReference>
<dbReference type="eggNOG" id="ENOG502QWDR">
    <property type="taxonomic scope" value="Eukaryota"/>
</dbReference>
<dbReference type="OrthoDB" id="409848at2759"/>
<dbReference type="GeneID" id="9682432"/>
<feature type="region of interest" description="Disordered" evidence="1">
    <location>
        <begin position="560"/>
        <end position="614"/>
    </location>
</feature>
<dbReference type="EMBL" id="GG663737">
    <property type="protein sequence ID" value="EEH59116.1"/>
    <property type="molecule type" value="Genomic_DNA"/>
</dbReference>
<evidence type="ECO:0000256" key="1">
    <source>
        <dbReference type="SAM" id="MobiDB-lite"/>
    </source>
</evidence>
<evidence type="ECO:0000313" key="5">
    <source>
        <dbReference type="Proteomes" id="UP000001876"/>
    </source>
</evidence>
<reference evidence="4 5" key="1">
    <citation type="journal article" date="2009" name="Science">
        <title>Green evolution and dynamic adaptations revealed by genomes of the marine picoeukaryotes Micromonas.</title>
        <authorList>
            <person name="Worden A.Z."/>
            <person name="Lee J.H."/>
            <person name="Mock T."/>
            <person name="Rouze P."/>
            <person name="Simmons M.P."/>
            <person name="Aerts A.L."/>
            <person name="Allen A.E."/>
            <person name="Cuvelier M.L."/>
            <person name="Derelle E."/>
            <person name="Everett M.V."/>
            <person name="Foulon E."/>
            <person name="Grimwood J."/>
            <person name="Gundlach H."/>
            <person name="Henrissat B."/>
            <person name="Napoli C."/>
            <person name="McDonald S.M."/>
            <person name="Parker M.S."/>
            <person name="Rombauts S."/>
            <person name="Salamov A."/>
            <person name="Von Dassow P."/>
            <person name="Badger J.H."/>
            <person name="Coutinho P.M."/>
            <person name="Demir E."/>
            <person name="Dubchak I."/>
            <person name="Gentemann C."/>
            <person name="Eikrem W."/>
            <person name="Gready J.E."/>
            <person name="John U."/>
            <person name="Lanier W."/>
            <person name="Lindquist E.A."/>
            <person name="Lucas S."/>
            <person name="Mayer K.F."/>
            <person name="Moreau H."/>
            <person name="Not F."/>
            <person name="Otillar R."/>
            <person name="Panaud O."/>
            <person name="Pangilinan J."/>
            <person name="Paulsen I."/>
            <person name="Piegu B."/>
            <person name="Poliakov A."/>
            <person name="Robbens S."/>
            <person name="Schmutz J."/>
            <person name="Toulza E."/>
            <person name="Wyss T."/>
            <person name="Zelensky A."/>
            <person name="Zhou K."/>
            <person name="Armbrust E.V."/>
            <person name="Bhattacharya D."/>
            <person name="Goodenough U.W."/>
            <person name="Van de Peer Y."/>
            <person name="Grigoriev I.V."/>
        </authorList>
    </citation>
    <scope>NUCLEOTIDE SEQUENCE [LARGE SCALE GENOMIC DNA]</scope>
    <source>
        <strain evidence="4 5">CCMP1545</strain>
    </source>
</reference>
<keyword evidence="5" id="KW-1185">Reference proteome</keyword>
<protein>
    <submittedName>
        <fullName evidence="4">Predicted protein</fullName>
    </submittedName>
</protein>
<keyword evidence="2" id="KW-0812">Transmembrane</keyword>
<evidence type="ECO:0000256" key="2">
    <source>
        <dbReference type="SAM" id="Phobius"/>
    </source>
</evidence>
<name>C1MMV3_MICPC</name>
<dbReference type="AlphaFoldDB" id="C1MMV3"/>
<evidence type="ECO:0000313" key="4">
    <source>
        <dbReference type="EMBL" id="EEH59116.1"/>
    </source>
</evidence>